<keyword evidence="5" id="KW-0560">Oxidoreductase</keyword>
<evidence type="ECO:0000256" key="11">
    <source>
        <dbReference type="SAM" id="Phobius"/>
    </source>
</evidence>
<evidence type="ECO:0000256" key="1">
    <source>
        <dbReference type="ARBA" id="ARBA00004167"/>
    </source>
</evidence>
<name>A0AAV9GBG5_9PEZI</name>
<evidence type="ECO:0000256" key="2">
    <source>
        <dbReference type="ARBA" id="ARBA00004685"/>
    </source>
</evidence>
<accession>A0AAV9GBG5</accession>
<evidence type="ECO:0000256" key="5">
    <source>
        <dbReference type="ARBA" id="ARBA00023002"/>
    </source>
</evidence>
<keyword evidence="7 11" id="KW-0472">Membrane</keyword>
<sequence length="282" mass="31535">MADHQHLADVESASFLPKEHESNQRISEDNDVFPHPRTKKPWSWRSLVQLLSYIFLLIISFGLGRYSSSPSSQPPTETPPLSQSLIGHVPHKPTVFHPSPHYNHDPFGPSTPPNSPWHALIPPGKGHIRVPNPSLYNLTGGFPLPSPSKPQAEDPQAEESNPQSEEEYTLSVFHQLHCLAAMKSRMVRLQDWFDGKSDKEYLRFALGEEHVSGEHVEHCFEYVRQGIICAGDTTLEGGRVVGGRVVRGVDGWGVEHWCRDWDWIFGWAGGEGVRSGDGEGIE</sequence>
<dbReference type="InterPro" id="IPR021765">
    <property type="entry name" value="UstYa-like"/>
</dbReference>
<feature type="compositionally biased region" description="Basic and acidic residues" evidence="10">
    <location>
        <begin position="17"/>
        <end position="34"/>
    </location>
</feature>
<keyword evidence="8" id="KW-0325">Glycoprotein</keyword>
<keyword evidence="6" id="KW-0843">Virulence</keyword>
<keyword evidence="13" id="KW-1185">Reference proteome</keyword>
<feature type="region of interest" description="Disordered" evidence="10">
    <location>
        <begin position="1"/>
        <end position="38"/>
    </location>
</feature>
<dbReference type="PANTHER" id="PTHR33365">
    <property type="entry name" value="YALI0B05434P"/>
    <property type="match status" value="1"/>
</dbReference>
<keyword evidence="3 11" id="KW-0812">Transmembrane</keyword>
<reference evidence="12" key="1">
    <citation type="journal article" date="2023" name="Mol. Phylogenet. Evol.">
        <title>Genome-scale phylogeny and comparative genomics of the fungal order Sordariales.</title>
        <authorList>
            <person name="Hensen N."/>
            <person name="Bonometti L."/>
            <person name="Westerberg I."/>
            <person name="Brannstrom I.O."/>
            <person name="Guillou S."/>
            <person name="Cros-Aarteil S."/>
            <person name="Calhoun S."/>
            <person name="Haridas S."/>
            <person name="Kuo A."/>
            <person name="Mondo S."/>
            <person name="Pangilinan J."/>
            <person name="Riley R."/>
            <person name="LaButti K."/>
            <person name="Andreopoulos B."/>
            <person name="Lipzen A."/>
            <person name="Chen C."/>
            <person name="Yan M."/>
            <person name="Daum C."/>
            <person name="Ng V."/>
            <person name="Clum A."/>
            <person name="Steindorff A."/>
            <person name="Ohm R.A."/>
            <person name="Martin F."/>
            <person name="Silar P."/>
            <person name="Natvig D.O."/>
            <person name="Lalanne C."/>
            <person name="Gautier V."/>
            <person name="Ament-Velasquez S.L."/>
            <person name="Kruys A."/>
            <person name="Hutchinson M.I."/>
            <person name="Powell A.J."/>
            <person name="Barry K."/>
            <person name="Miller A.N."/>
            <person name="Grigoriev I.V."/>
            <person name="Debuchy R."/>
            <person name="Gladieux P."/>
            <person name="Hiltunen Thoren M."/>
            <person name="Johannesson H."/>
        </authorList>
    </citation>
    <scope>NUCLEOTIDE SEQUENCE</scope>
    <source>
        <strain evidence="12">PSN243</strain>
    </source>
</reference>
<feature type="transmembrane region" description="Helical" evidence="11">
    <location>
        <begin position="47"/>
        <end position="66"/>
    </location>
</feature>
<evidence type="ECO:0000256" key="6">
    <source>
        <dbReference type="ARBA" id="ARBA00023026"/>
    </source>
</evidence>
<comment type="similarity">
    <text evidence="9">Belongs to the ustYa family.</text>
</comment>
<dbReference type="GO" id="GO:0016020">
    <property type="term" value="C:membrane"/>
    <property type="evidence" value="ECO:0007669"/>
    <property type="project" value="UniProtKB-SubCell"/>
</dbReference>
<organism evidence="12 13">
    <name type="scientific">Podospora aff. communis PSN243</name>
    <dbReference type="NCBI Taxonomy" id="3040156"/>
    <lineage>
        <taxon>Eukaryota</taxon>
        <taxon>Fungi</taxon>
        <taxon>Dikarya</taxon>
        <taxon>Ascomycota</taxon>
        <taxon>Pezizomycotina</taxon>
        <taxon>Sordariomycetes</taxon>
        <taxon>Sordariomycetidae</taxon>
        <taxon>Sordariales</taxon>
        <taxon>Podosporaceae</taxon>
        <taxon>Podospora</taxon>
    </lineage>
</organism>
<dbReference type="Proteomes" id="UP001321760">
    <property type="component" value="Unassembled WGS sequence"/>
</dbReference>
<feature type="region of interest" description="Disordered" evidence="10">
    <location>
        <begin position="67"/>
        <end position="88"/>
    </location>
</feature>
<proteinExistence type="inferred from homology"/>
<dbReference type="PANTHER" id="PTHR33365:SF11">
    <property type="entry name" value="TAT PATHWAY SIGNAL SEQUENCE"/>
    <property type="match status" value="1"/>
</dbReference>
<evidence type="ECO:0000256" key="8">
    <source>
        <dbReference type="ARBA" id="ARBA00023180"/>
    </source>
</evidence>
<evidence type="ECO:0000256" key="10">
    <source>
        <dbReference type="SAM" id="MobiDB-lite"/>
    </source>
</evidence>
<evidence type="ECO:0000256" key="7">
    <source>
        <dbReference type="ARBA" id="ARBA00023136"/>
    </source>
</evidence>
<feature type="region of interest" description="Disordered" evidence="10">
    <location>
        <begin position="139"/>
        <end position="165"/>
    </location>
</feature>
<dbReference type="AlphaFoldDB" id="A0AAV9GBG5"/>
<protein>
    <submittedName>
        <fullName evidence="12">Uncharacterized protein</fullName>
    </submittedName>
</protein>
<dbReference type="Pfam" id="PF11807">
    <property type="entry name" value="UstYa"/>
    <property type="match status" value="1"/>
</dbReference>
<evidence type="ECO:0000256" key="9">
    <source>
        <dbReference type="ARBA" id="ARBA00035112"/>
    </source>
</evidence>
<comment type="subcellular location">
    <subcellularLocation>
        <location evidence="1">Membrane</location>
        <topology evidence="1">Single-pass membrane protein</topology>
    </subcellularLocation>
</comment>
<evidence type="ECO:0000313" key="12">
    <source>
        <dbReference type="EMBL" id="KAK4445428.1"/>
    </source>
</evidence>
<evidence type="ECO:0000256" key="4">
    <source>
        <dbReference type="ARBA" id="ARBA00022989"/>
    </source>
</evidence>
<evidence type="ECO:0000313" key="13">
    <source>
        <dbReference type="Proteomes" id="UP001321760"/>
    </source>
</evidence>
<evidence type="ECO:0000256" key="3">
    <source>
        <dbReference type="ARBA" id="ARBA00022692"/>
    </source>
</evidence>
<reference evidence="12" key="2">
    <citation type="submission" date="2023-05" db="EMBL/GenBank/DDBJ databases">
        <authorList>
            <consortium name="Lawrence Berkeley National Laboratory"/>
            <person name="Steindorff A."/>
            <person name="Hensen N."/>
            <person name="Bonometti L."/>
            <person name="Westerberg I."/>
            <person name="Brannstrom I.O."/>
            <person name="Guillou S."/>
            <person name="Cros-Aarteil S."/>
            <person name="Calhoun S."/>
            <person name="Haridas S."/>
            <person name="Kuo A."/>
            <person name="Mondo S."/>
            <person name="Pangilinan J."/>
            <person name="Riley R."/>
            <person name="Labutti K."/>
            <person name="Andreopoulos B."/>
            <person name="Lipzen A."/>
            <person name="Chen C."/>
            <person name="Yanf M."/>
            <person name="Daum C."/>
            <person name="Ng V."/>
            <person name="Clum A."/>
            <person name="Ohm R."/>
            <person name="Martin F."/>
            <person name="Silar P."/>
            <person name="Natvig D."/>
            <person name="Lalanne C."/>
            <person name="Gautier V."/>
            <person name="Ament-Velasquez S.L."/>
            <person name="Kruys A."/>
            <person name="Hutchinson M.I."/>
            <person name="Powell A.J."/>
            <person name="Barry K."/>
            <person name="Miller A.N."/>
            <person name="Grigoriev I.V."/>
            <person name="Debuchy R."/>
            <person name="Gladieux P."/>
            <person name="Thoren M.H."/>
            <person name="Johannesson H."/>
        </authorList>
    </citation>
    <scope>NUCLEOTIDE SEQUENCE</scope>
    <source>
        <strain evidence="12">PSN243</strain>
    </source>
</reference>
<dbReference type="GO" id="GO:0043386">
    <property type="term" value="P:mycotoxin biosynthetic process"/>
    <property type="evidence" value="ECO:0007669"/>
    <property type="project" value="InterPro"/>
</dbReference>
<comment type="caution">
    <text evidence="12">The sequence shown here is derived from an EMBL/GenBank/DDBJ whole genome shotgun (WGS) entry which is preliminary data.</text>
</comment>
<dbReference type="EMBL" id="MU865965">
    <property type="protein sequence ID" value="KAK4445428.1"/>
    <property type="molecule type" value="Genomic_DNA"/>
</dbReference>
<gene>
    <name evidence="12" type="ORF">QBC34DRAFT_384226</name>
</gene>
<dbReference type="GO" id="GO:0016491">
    <property type="term" value="F:oxidoreductase activity"/>
    <property type="evidence" value="ECO:0007669"/>
    <property type="project" value="UniProtKB-KW"/>
</dbReference>
<keyword evidence="4 11" id="KW-1133">Transmembrane helix</keyword>
<comment type="pathway">
    <text evidence="2">Mycotoxin biosynthesis.</text>
</comment>